<evidence type="ECO:0000313" key="4">
    <source>
        <dbReference type="Proteomes" id="UP000268535"/>
    </source>
</evidence>
<sequence>MLLGLFLRLTLLSVGIDQVIAPAPPQVPSRLPARFGVKLDEPFPADTIQHVRDRNRQDYATKPEIDSVFAEQEPAALPFRPRMSSPLSGISPKRSNHAVQVENDWSPGSQRKHEFLITSQSTAADTKSSKKTESVYRKTVAVRNVDSQYDRRLFLLQEYPERWHQLRREAQKKKAELRVKQKMDSNRQPQVESYQDDEFLEDQSLEDRYGNHKIWDEELAFGIAWHKRHQLELRSFSKQNPFYTTTKAQHKSYMITINAWTARLTDDHNTGIADFQYLVTQSQVNLMKAMMPEEFSKSIVAASTQHLAWCLDPIQDAYHFWQMATFANWMNGFLLSKWSETRYEETYHSLVLHLSPVLPVLEFYGAAFPTISSAVELSMQISRVQQQVFALRAIDKLISQAREKRRRALYAGRSYRKSPAIRFYEGLIQPSHLSQAKQGLHQVAILQVLSRYAIRILPEIQRADTKAKSEMKRDDIYDTWLKLREAHVQEINAAPDGAEMSQAKASTAESSESKPASDEAVLLSNILLCLGLETSQLPDLAVLEDSHGDFLEFYHSLYDLHAPSLRDQMTMVEVRISQAQDSITVFRRQSWIRESMKLGGDRSRSKIIQGALPVLDENAKTFLPKDFRRQKPEHGDGRFPILPSEIHQQVVDLSHFVESVKKLWPPEAWGDSGKTGNFFSSAVIYRATRRIDRKYGQYRVLNQYLKLASGEKR</sequence>
<feature type="compositionally biased region" description="Low complexity" evidence="1">
    <location>
        <begin position="501"/>
        <end position="510"/>
    </location>
</feature>
<feature type="signal peptide" evidence="2">
    <location>
        <begin position="1"/>
        <end position="21"/>
    </location>
</feature>
<keyword evidence="2" id="KW-0732">Signal</keyword>
<accession>A0A4P9WYD0</accession>
<gene>
    <name evidence="3" type="ORF">CAUPRSCDRAFT_10615</name>
</gene>
<dbReference type="AlphaFoldDB" id="A0A4P9WYD0"/>
<organism evidence="3 4">
    <name type="scientific">Caulochytrium protostelioides</name>
    <dbReference type="NCBI Taxonomy" id="1555241"/>
    <lineage>
        <taxon>Eukaryota</taxon>
        <taxon>Fungi</taxon>
        <taxon>Fungi incertae sedis</taxon>
        <taxon>Chytridiomycota</taxon>
        <taxon>Chytridiomycota incertae sedis</taxon>
        <taxon>Chytridiomycetes</taxon>
        <taxon>Caulochytriales</taxon>
        <taxon>Caulochytriaceae</taxon>
        <taxon>Caulochytrium</taxon>
    </lineage>
</organism>
<evidence type="ECO:0000256" key="2">
    <source>
        <dbReference type="SAM" id="SignalP"/>
    </source>
</evidence>
<proteinExistence type="predicted"/>
<evidence type="ECO:0000313" key="3">
    <source>
        <dbReference type="EMBL" id="RKO97732.1"/>
    </source>
</evidence>
<reference evidence="4" key="1">
    <citation type="journal article" date="2018" name="Nat. Microbiol.">
        <title>Leveraging single-cell genomics to expand the fungal tree of life.</title>
        <authorList>
            <person name="Ahrendt S.R."/>
            <person name="Quandt C.A."/>
            <person name="Ciobanu D."/>
            <person name="Clum A."/>
            <person name="Salamov A."/>
            <person name="Andreopoulos B."/>
            <person name="Cheng J.F."/>
            <person name="Woyke T."/>
            <person name="Pelin A."/>
            <person name="Henrissat B."/>
            <person name="Reynolds N.K."/>
            <person name="Benny G.L."/>
            <person name="Smith M.E."/>
            <person name="James T.Y."/>
            <person name="Grigoriev I.V."/>
        </authorList>
    </citation>
    <scope>NUCLEOTIDE SEQUENCE [LARGE SCALE GENOMIC DNA]</scope>
    <source>
        <strain evidence="4">ATCC 52028</strain>
    </source>
</reference>
<name>A0A4P9WYD0_9FUNG</name>
<dbReference type="Proteomes" id="UP000268535">
    <property type="component" value="Unassembled WGS sequence"/>
</dbReference>
<evidence type="ECO:0000256" key="1">
    <source>
        <dbReference type="SAM" id="MobiDB-lite"/>
    </source>
</evidence>
<feature type="chain" id="PRO_5020358885" evidence="2">
    <location>
        <begin position="22"/>
        <end position="713"/>
    </location>
</feature>
<protein>
    <submittedName>
        <fullName evidence="3">Uncharacterized protein</fullName>
    </submittedName>
</protein>
<dbReference type="EMBL" id="ML009181">
    <property type="protein sequence ID" value="RKO97732.1"/>
    <property type="molecule type" value="Genomic_DNA"/>
</dbReference>
<feature type="region of interest" description="Disordered" evidence="1">
    <location>
        <begin position="492"/>
        <end position="516"/>
    </location>
</feature>